<evidence type="ECO:0000313" key="1">
    <source>
        <dbReference type="EMBL" id="MBX42391.1"/>
    </source>
</evidence>
<protein>
    <submittedName>
        <fullName evidence="1">Uncharacterized protein MANES_12G040100</fullName>
    </submittedName>
</protein>
<proteinExistence type="predicted"/>
<accession>A0A2P2NIR2</accession>
<name>A0A2P2NIR2_RHIMU</name>
<sequence>MVKSIRRKTIINRQRNLCRWVKQQGVRKITLDFLPFIQLRGLMNILPNQLK</sequence>
<dbReference type="AlphaFoldDB" id="A0A2P2NIR2"/>
<organism evidence="1">
    <name type="scientific">Rhizophora mucronata</name>
    <name type="common">Asiatic mangrove</name>
    <dbReference type="NCBI Taxonomy" id="61149"/>
    <lineage>
        <taxon>Eukaryota</taxon>
        <taxon>Viridiplantae</taxon>
        <taxon>Streptophyta</taxon>
        <taxon>Embryophyta</taxon>
        <taxon>Tracheophyta</taxon>
        <taxon>Spermatophyta</taxon>
        <taxon>Magnoliopsida</taxon>
        <taxon>eudicotyledons</taxon>
        <taxon>Gunneridae</taxon>
        <taxon>Pentapetalae</taxon>
        <taxon>rosids</taxon>
        <taxon>fabids</taxon>
        <taxon>Malpighiales</taxon>
        <taxon>Rhizophoraceae</taxon>
        <taxon>Rhizophora</taxon>
    </lineage>
</organism>
<dbReference type="EMBL" id="GGEC01061907">
    <property type="protein sequence ID" value="MBX42391.1"/>
    <property type="molecule type" value="Transcribed_RNA"/>
</dbReference>
<reference evidence="1" key="1">
    <citation type="submission" date="2018-02" db="EMBL/GenBank/DDBJ databases">
        <title>Rhizophora mucronata_Transcriptome.</title>
        <authorList>
            <person name="Meera S.P."/>
            <person name="Sreeshan A."/>
            <person name="Augustine A."/>
        </authorList>
    </citation>
    <scope>NUCLEOTIDE SEQUENCE</scope>
    <source>
        <tissue evidence="1">Leaf</tissue>
    </source>
</reference>